<evidence type="ECO:0000259" key="7">
    <source>
        <dbReference type="PROSITE" id="PS51935"/>
    </source>
</evidence>
<evidence type="ECO:0000313" key="8">
    <source>
        <dbReference type="EMBL" id="BCJ85732.1"/>
    </source>
</evidence>
<protein>
    <recommendedName>
        <fullName evidence="7">NlpC/P60 domain-containing protein</fullName>
    </recommendedName>
</protein>
<accession>A0A7I8D8P3</accession>
<feature type="chain" id="PRO_5032607994" description="NlpC/P60 domain-containing protein" evidence="6">
    <location>
        <begin position="29"/>
        <end position="362"/>
    </location>
</feature>
<evidence type="ECO:0000313" key="9">
    <source>
        <dbReference type="Proteomes" id="UP000593802"/>
    </source>
</evidence>
<evidence type="ECO:0000256" key="1">
    <source>
        <dbReference type="ARBA" id="ARBA00007074"/>
    </source>
</evidence>
<evidence type="ECO:0000256" key="3">
    <source>
        <dbReference type="ARBA" id="ARBA00022801"/>
    </source>
</evidence>
<sequence length="362" mass="40411">MKNRKMPIFLLGSMMLGGIVLTSNSAFASTDTVLTTQQAITKYNTYYNDYVNNELVKVQQYENLNQNIKGSLADQIVERAIWYMNNGYMVYGHGTNSYQQKGIVDCSAFTRLVFGDFGFNITGAARNYNTVGTQINGVKPVQTNGKWSLQGTENLRPGDILTWWAKDSNGNKYISHVAIYMGMMNGQPAVIGTRGDGNPTAIGIVNDFRYWWGSNFFMARRVLPDNAWTPGANIAGHTAQPPVIPQSYVLPPQKPITMPTPSAPTSPAPAQSPTNNGNSVWTNTDAETKLIILKNVYLRNIMYRMLPDIKGILQRLETLFPSENNSPHPPTRVGFIYEVPLKNDWMTKTCKIPINSEWTVYG</sequence>
<dbReference type="PANTHER" id="PTHR47053">
    <property type="entry name" value="MUREIN DD-ENDOPEPTIDASE MEPH-RELATED"/>
    <property type="match status" value="1"/>
</dbReference>
<dbReference type="InterPro" id="IPR000064">
    <property type="entry name" value="NLP_P60_dom"/>
</dbReference>
<dbReference type="Gene3D" id="3.90.1720.10">
    <property type="entry name" value="endopeptidase domain like (from Nostoc punctiforme)"/>
    <property type="match status" value="1"/>
</dbReference>
<comment type="similarity">
    <text evidence="1">Belongs to the peptidase C40 family.</text>
</comment>
<keyword evidence="4" id="KW-0788">Thiol protease</keyword>
<dbReference type="InterPro" id="IPR051202">
    <property type="entry name" value="Peptidase_C40"/>
</dbReference>
<name>A0A7I8D8P3_9BACL</name>
<proteinExistence type="inferred from homology"/>
<evidence type="ECO:0000256" key="6">
    <source>
        <dbReference type="SAM" id="SignalP"/>
    </source>
</evidence>
<evidence type="ECO:0000256" key="4">
    <source>
        <dbReference type="ARBA" id="ARBA00022807"/>
    </source>
</evidence>
<evidence type="ECO:0000256" key="2">
    <source>
        <dbReference type="ARBA" id="ARBA00022670"/>
    </source>
</evidence>
<dbReference type="GO" id="GO:0008234">
    <property type="term" value="F:cysteine-type peptidase activity"/>
    <property type="evidence" value="ECO:0007669"/>
    <property type="project" value="UniProtKB-KW"/>
</dbReference>
<feature type="signal peptide" evidence="6">
    <location>
        <begin position="1"/>
        <end position="28"/>
    </location>
</feature>
<keyword evidence="3" id="KW-0378">Hydrolase</keyword>
<dbReference type="PANTHER" id="PTHR47053:SF1">
    <property type="entry name" value="MUREIN DD-ENDOPEPTIDASE MEPH-RELATED"/>
    <property type="match status" value="1"/>
</dbReference>
<dbReference type="PROSITE" id="PS51935">
    <property type="entry name" value="NLPC_P60"/>
    <property type="match status" value="1"/>
</dbReference>
<dbReference type="RefSeq" id="WP_200759812.1">
    <property type="nucleotide sequence ID" value="NZ_AP023366.1"/>
</dbReference>
<keyword evidence="6" id="KW-0732">Signal</keyword>
<dbReference type="AlphaFoldDB" id="A0A7I8D8P3"/>
<dbReference type="SUPFAM" id="SSF54001">
    <property type="entry name" value="Cysteine proteinases"/>
    <property type="match status" value="1"/>
</dbReference>
<dbReference type="GO" id="GO:0006508">
    <property type="term" value="P:proteolysis"/>
    <property type="evidence" value="ECO:0007669"/>
    <property type="project" value="UniProtKB-KW"/>
</dbReference>
<feature type="region of interest" description="Disordered" evidence="5">
    <location>
        <begin position="254"/>
        <end position="281"/>
    </location>
</feature>
<keyword evidence="9" id="KW-1185">Reference proteome</keyword>
<feature type="domain" description="NlpC/P60" evidence="7">
    <location>
        <begin position="70"/>
        <end position="223"/>
    </location>
</feature>
<keyword evidence="2" id="KW-0645">Protease</keyword>
<organism evidence="8 9">
    <name type="scientific">Effusibacillus dendaii</name>
    <dbReference type="NCBI Taxonomy" id="2743772"/>
    <lineage>
        <taxon>Bacteria</taxon>
        <taxon>Bacillati</taxon>
        <taxon>Bacillota</taxon>
        <taxon>Bacilli</taxon>
        <taxon>Bacillales</taxon>
        <taxon>Alicyclobacillaceae</taxon>
        <taxon>Effusibacillus</taxon>
    </lineage>
</organism>
<reference evidence="8 9" key="1">
    <citation type="submission" date="2020-08" db="EMBL/GenBank/DDBJ databases">
        <title>Complete Genome Sequence of Effusibacillus dendaii Strain skT53, Isolated from Farmland soil.</title>
        <authorList>
            <person name="Konishi T."/>
            <person name="Kawasaki H."/>
        </authorList>
    </citation>
    <scope>NUCLEOTIDE SEQUENCE [LARGE SCALE GENOMIC DNA]</scope>
    <source>
        <strain evidence="9">skT53</strain>
    </source>
</reference>
<gene>
    <name evidence="8" type="ORF">skT53_07170</name>
</gene>
<dbReference type="EMBL" id="AP023366">
    <property type="protein sequence ID" value="BCJ85732.1"/>
    <property type="molecule type" value="Genomic_DNA"/>
</dbReference>
<evidence type="ECO:0000256" key="5">
    <source>
        <dbReference type="SAM" id="MobiDB-lite"/>
    </source>
</evidence>
<dbReference type="KEGG" id="eff:skT53_07170"/>
<dbReference type="InterPro" id="IPR038765">
    <property type="entry name" value="Papain-like_cys_pep_sf"/>
</dbReference>
<dbReference type="Pfam" id="PF00877">
    <property type="entry name" value="NLPC_P60"/>
    <property type="match status" value="1"/>
</dbReference>
<dbReference type="Proteomes" id="UP000593802">
    <property type="component" value="Chromosome"/>
</dbReference>